<proteinExistence type="predicted"/>
<evidence type="ECO:0000256" key="1">
    <source>
        <dbReference type="SAM" id="MobiDB-lite"/>
    </source>
</evidence>
<protein>
    <submittedName>
        <fullName evidence="2">Uncharacterized protein SAML0235</fullName>
    </submittedName>
</protein>
<dbReference type="EMBL" id="AJ937740">
    <property type="protein sequence ID" value="CAI78164.1"/>
    <property type="molecule type" value="Genomic_DNA"/>
</dbReference>
<gene>
    <name evidence="2" type="ORF">SAML0235</name>
</gene>
<dbReference type="EMBL" id="AM238663">
    <property type="protein sequence ID" value="CAJ89222.1"/>
    <property type="molecule type" value="Genomic_DNA"/>
</dbReference>
<evidence type="ECO:0000313" key="2">
    <source>
        <dbReference type="EMBL" id="CAI78164.1"/>
    </source>
</evidence>
<organism evidence="2">
    <name type="scientific">Streptomyces ambofaciens (strain ATCC 23877 / 3486 / DSM 40053 / JCM 4204 / NBRC 12836 / NRRL B-2516)</name>
    <dbReference type="NCBI Taxonomy" id="278992"/>
    <lineage>
        <taxon>Bacteria</taxon>
        <taxon>Bacillati</taxon>
        <taxon>Actinomycetota</taxon>
        <taxon>Actinomycetes</taxon>
        <taxon>Kitasatosporales</taxon>
        <taxon>Streptomycetaceae</taxon>
        <taxon>Streptomyces</taxon>
    </lineage>
</organism>
<reference evidence="2" key="1">
    <citation type="journal article" date="2006" name="J. Bacteriol.">
        <title>Intraspecific variability of the terminal inverted repeats of the linear chromosome of Streptomyces ambofaciens.</title>
        <authorList>
            <person name="Choulet F."/>
            <person name="Gallois A."/>
            <person name="Aigle B."/>
            <person name="Mangenot S."/>
            <person name="Gerbaud C."/>
            <person name="Truong C."/>
            <person name="Francou F.X."/>
            <person name="Borges F."/>
            <person name="Fourrier C."/>
            <person name="Guerineau M."/>
            <person name="Decaris B."/>
            <person name="Barbe V."/>
            <person name="Pernodet J.L."/>
            <person name="Leblond P."/>
        </authorList>
    </citation>
    <scope>NUCLEOTIDE SEQUENCE</scope>
    <source>
        <strain evidence="2">ATCC 23877</strain>
    </source>
</reference>
<evidence type="ECO:0000313" key="3">
    <source>
        <dbReference type="EMBL" id="CAJ89222.1"/>
    </source>
</evidence>
<reference evidence="3" key="2">
    <citation type="journal article" date="2006" name="Mol. Biol. Evol.">
        <title>Evolution of the terminal regions of the Streptomyces linear chromosome.</title>
        <authorList>
            <person name="Choulet F."/>
            <person name="Aigle B."/>
            <person name="Gallois A."/>
            <person name="Mangenot S."/>
            <person name="Gerbaud C."/>
            <person name="Truong C."/>
            <person name="Francou F.X."/>
            <person name="Fourrier C."/>
            <person name="Guerineau M."/>
            <person name="Decaris B."/>
            <person name="Barbe V."/>
            <person name="Pernodet J.L."/>
            <person name="Leblond P."/>
        </authorList>
    </citation>
    <scope>NUCLEOTIDE SEQUENCE</scope>
    <source>
        <strain evidence="3">ATCC 23877</strain>
    </source>
</reference>
<dbReference type="AlphaFoldDB" id="Q1RRC4"/>
<name>Q1RRC4_STRA7</name>
<sequence length="144" mass="14159">MLEGGEEAGEVFAQVGAELVACLGAVPDGVLLGAGHDGDGAGEFAVFGQMAVRGLVRAQDVREHDRVEVIGLSAGDGVAVAVTGGSHRVDGVDKPTGGTEAGDGQTAGSLDREGDRGVGSVAVCAEEIAELVQPVEIVGDPGPG</sequence>
<feature type="region of interest" description="Disordered" evidence="1">
    <location>
        <begin position="85"/>
        <end position="116"/>
    </location>
</feature>
<accession>Q1RRC4</accession>